<sequence length="464" mass="51173">MLIKQADLEDGLKDIRIRGKLIADIAPRLEAEDDEQIIEAQGAALFPGLHDHHIHLNATAAALNSVSCGPPDISTDEQLADALHHAASQLSGKHPRKQSQKWVRGVGYYPFQGNDEHHMITRDWLDKNGPDCPVRIQHRSGRLWIFNTKGLDVLRNAGAILDDDVRHTGHIYDADASIHEALASDPQHLSDLINLLLSYGVTGVTEVTPRNAPEDFENYLTHSAPLKMSIMGRPTLCEVIDKSTDRVRVGHVKLHYHDHDLPALEALTQEVAQAHALGRGVASHCVTHGELMLTLAAIEAAGPSTKDRIEHAAIVTQDAMEWIKQLNIGVVTQPNFIVARAQAYQQDIGQDMHANLWRLGSFQKNDIPLAAGSDAPFGSFNPWHGIHAATHRPAMFDDGEALSPEDAVRLYTTEANDMRVQRHIKKGAVADLVLMHQNRRALFKNVAKATVSMTLIDGEIVYQS</sequence>
<dbReference type="InterPro" id="IPR011059">
    <property type="entry name" value="Metal-dep_hydrolase_composite"/>
</dbReference>
<dbReference type="InterPro" id="IPR032466">
    <property type="entry name" value="Metal_Hydrolase"/>
</dbReference>
<dbReference type="Gene3D" id="3.10.310.70">
    <property type="match status" value="1"/>
</dbReference>
<comment type="caution">
    <text evidence="2">The sequence shown here is derived from an EMBL/GenBank/DDBJ whole genome shotgun (WGS) entry which is preliminary data.</text>
</comment>
<keyword evidence="3" id="KW-1185">Reference proteome</keyword>
<name>J9A312_9PROT</name>
<dbReference type="Gene3D" id="2.30.40.10">
    <property type="entry name" value="Urease, subunit C, domain 1"/>
    <property type="match status" value="1"/>
</dbReference>
<dbReference type="Pfam" id="PF07969">
    <property type="entry name" value="Amidohydro_3"/>
    <property type="match status" value="1"/>
</dbReference>
<gene>
    <name evidence="2" type="ORF">IMCC14465_14980</name>
</gene>
<dbReference type="PANTHER" id="PTHR22642:SF2">
    <property type="entry name" value="PROTEIN LONG AFTER FAR-RED 3"/>
    <property type="match status" value="1"/>
</dbReference>
<dbReference type="eggNOG" id="COG1574">
    <property type="taxonomic scope" value="Bacteria"/>
</dbReference>
<dbReference type="OrthoDB" id="9811399at2"/>
<dbReference type="SUPFAM" id="SSF51338">
    <property type="entry name" value="Composite domain of metallo-dependent hydrolases"/>
    <property type="match status" value="1"/>
</dbReference>
<organism evidence="2 3">
    <name type="scientific">alpha proteobacterium IMCC14465</name>
    <dbReference type="NCBI Taxonomy" id="1220535"/>
    <lineage>
        <taxon>Bacteria</taxon>
        <taxon>Pseudomonadati</taxon>
        <taxon>Pseudomonadota</taxon>
        <taxon>Alphaproteobacteria</taxon>
        <taxon>PS1 clade</taxon>
    </lineage>
</organism>
<protein>
    <recommendedName>
        <fullName evidence="1">Amidohydrolase 3 domain-containing protein</fullName>
    </recommendedName>
</protein>
<accession>J9A312</accession>
<reference evidence="2 3" key="1">
    <citation type="journal article" date="2012" name="J. Bacteriol.">
        <title>Genome Sequence of Strain IMCC14465, Isolated from the East Sea, Belonging to the PS1 Clade of Alphaproteobacteria.</title>
        <authorList>
            <person name="Yang S.J."/>
            <person name="Kang I."/>
            <person name="Cho J.C."/>
        </authorList>
    </citation>
    <scope>NUCLEOTIDE SEQUENCE [LARGE SCALE GENOMIC DNA]</scope>
    <source>
        <strain evidence="2 3">IMCC14465</strain>
    </source>
</reference>
<feature type="domain" description="Amidohydrolase 3" evidence="1">
    <location>
        <begin position="36"/>
        <end position="462"/>
    </location>
</feature>
<dbReference type="InterPro" id="IPR013108">
    <property type="entry name" value="Amidohydro_3"/>
</dbReference>
<dbReference type="SUPFAM" id="SSF51556">
    <property type="entry name" value="Metallo-dependent hydrolases"/>
    <property type="match status" value="1"/>
</dbReference>
<dbReference type="Gene3D" id="3.20.20.140">
    <property type="entry name" value="Metal-dependent hydrolases"/>
    <property type="match status" value="1"/>
</dbReference>
<dbReference type="GO" id="GO:0016810">
    <property type="term" value="F:hydrolase activity, acting on carbon-nitrogen (but not peptide) bonds"/>
    <property type="evidence" value="ECO:0007669"/>
    <property type="project" value="InterPro"/>
</dbReference>
<proteinExistence type="predicted"/>
<dbReference type="STRING" id="1220535.IMCC14465_14980"/>
<dbReference type="EMBL" id="ALYF01000005">
    <property type="protein sequence ID" value="EJW20730.1"/>
    <property type="molecule type" value="Genomic_DNA"/>
</dbReference>
<evidence type="ECO:0000313" key="3">
    <source>
        <dbReference type="Proteomes" id="UP000004836"/>
    </source>
</evidence>
<evidence type="ECO:0000259" key="1">
    <source>
        <dbReference type="Pfam" id="PF07969"/>
    </source>
</evidence>
<dbReference type="AlphaFoldDB" id="J9A312"/>
<evidence type="ECO:0000313" key="2">
    <source>
        <dbReference type="EMBL" id="EJW20730.1"/>
    </source>
</evidence>
<dbReference type="PANTHER" id="PTHR22642">
    <property type="entry name" value="IMIDAZOLONEPROPIONASE"/>
    <property type="match status" value="1"/>
</dbReference>
<dbReference type="Proteomes" id="UP000004836">
    <property type="component" value="Unassembled WGS sequence"/>
</dbReference>